<proteinExistence type="evidence at transcript level"/>
<accession>A0A140DKW2</accession>
<name>A0A140DKW2_RHYFE</name>
<feature type="non-terminal residue" evidence="1">
    <location>
        <position position="1"/>
    </location>
</feature>
<protein>
    <submittedName>
        <fullName evidence="1">Uncharacterized protein</fullName>
    </submittedName>
</protein>
<reference evidence="1" key="1">
    <citation type="submission" date="2015-09" db="EMBL/GenBank/DDBJ databases">
        <title>Molecular characterization of Rhynchophorus ferrugineus (Olivier) (Coleoptera: Curculionidae) transcriptome.</title>
        <authorList>
            <person name="Hussain A."/>
            <person name="Rizwan-ul-Haq M."/>
            <person name="Al-Ayedh H."/>
            <person name="Al-Jabr A.M."/>
        </authorList>
    </citation>
    <scope>NUCLEOTIDE SEQUENCE</scope>
    <source>
        <strain evidence="1">RPWSSHCyp44</strain>
    </source>
</reference>
<dbReference type="AlphaFoldDB" id="A0A140DKW2"/>
<dbReference type="EMBL" id="KT748796">
    <property type="protein sequence ID" value="AMK48577.1"/>
    <property type="molecule type" value="mRNA"/>
</dbReference>
<organism evidence="1">
    <name type="scientific">Rhynchophorus ferrugineus</name>
    <name type="common">Red palm weevil</name>
    <name type="synonym">Curculio ferrugineus</name>
    <dbReference type="NCBI Taxonomy" id="354439"/>
    <lineage>
        <taxon>Eukaryota</taxon>
        <taxon>Metazoa</taxon>
        <taxon>Ecdysozoa</taxon>
        <taxon>Arthropoda</taxon>
        <taxon>Hexapoda</taxon>
        <taxon>Insecta</taxon>
        <taxon>Pterygota</taxon>
        <taxon>Neoptera</taxon>
        <taxon>Endopterygota</taxon>
        <taxon>Coleoptera</taxon>
        <taxon>Polyphaga</taxon>
        <taxon>Cucujiformia</taxon>
        <taxon>Curculionidae</taxon>
        <taxon>Dryophthorinae</taxon>
        <taxon>Rhynchophorus</taxon>
    </lineage>
</organism>
<evidence type="ECO:0000313" key="1">
    <source>
        <dbReference type="EMBL" id="AMK48577.1"/>
    </source>
</evidence>
<sequence length="70" mass="8170">MKNRIKTFVEIKKSSVNSLVQQKETRETLRGYIKNRRGPVDSYSLYVNTYTTYRQHCSRPDITLLSNVGS</sequence>